<dbReference type="SUPFAM" id="SSF52151">
    <property type="entry name" value="FabD/lysophospholipase-like"/>
    <property type="match status" value="1"/>
</dbReference>
<name>A0A644XLG9_9ZZZZ</name>
<dbReference type="AlphaFoldDB" id="A0A644XLG9"/>
<dbReference type="InterPro" id="IPR016035">
    <property type="entry name" value="Acyl_Trfase/lysoPLipase"/>
</dbReference>
<evidence type="ECO:0008006" key="2">
    <source>
        <dbReference type="Google" id="ProtNLM"/>
    </source>
</evidence>
<sequence>MIADGVTTFVETGPGKTLSSFIKKIDKNVKSINIDSIASLKEYIELSYA</sequence>
<gene>
    <name evidence="1" type="ORF">SDC9_63331</name>
</gene>
<dbReference type="EMBL" id="VSSQ01002706">
    <property type="protein sequence ID" value="MPM16949.1"/>
    <property type="molecule type" value="Genomic_DNA"/>
</dbReference>
<evidence type="ECO:0000313" key="1">
    <source>
        <dbReference type="EMBL" id="MPM16949.1"/>
    </source>
</evidence>
<reference evidence="1" key="1">
    <citation type="submission" date="2019-08" db="EMBL/GenBank/DDBJ databases">
        <authorList>
            <person name="Kucharzyk K."/>
            <person name="Murdoch R.W."/>
            <person name="Higgins S."/>
            <person name="Loffler F."/>
        </authorList>
    </citation>
    <scope>NUCLEOTIDE SEQUENCE</scope>
</reference>
<dbReference type="InterPro" id="IPR001227">
    <property type="entry name" value="Ac_transferase_dom_sf"/>
</dbReference>
<organism evidence="1">
    <name type="scientific">bioreactor metagenome</name>
    <dbReference type="NCBI Taxonomy" id="1076179"/>
    <lineage>
        <taxon>unclassified sequences</taxon>
        <taxon>metagenomes</taxon>
        <taxon>ecological metagenomes</taxon>
    </lineage>
</organism>
<accession>A0A644XLG9</accession>
<proteinExistence type="predicted"/>
<dbReference type="Gene3D" id="3.40.366.10">
    <property type="entry name" value="Malonyl-Coenzyme A Acyl Carrier Protein, domain 2"/>
    <property type="match status" value="1"/>
</dbReference>
<comment type="caution">
    <text evidence="1">The sequence shown here is derived from an EMBL/GenBank/DDBJ whole genome shotgun (WGS) entry which is preliminary data.</text>
</comment>
<protein>
    <recommendedName>
        <fullName evidence="2">Malonyl CoA-acyl carrier protein transacylase</fullName>
    </recommendedName>
</protein>
<dbReference type="GO" id="GO:0016740">
    <property type="term" value="F:transferase activity"/>
    <property type="evidence" value="ECO:0007669"/>
    <property type="project" value="InterPro"/>
</dbReference>